<accession>A0AC35FPR2</accession>
<evidence type="ECO:0000313" key="2">
    <source>
        <dbReference type="WBParaSite" id="PS1159_v2.g19645.t1"/>
    </source>
</evidence>
<reference evidence="2" key="1">
    <citation type="submission" date="2022-11" db="UniProtKB">
        <authorList>
            <consortium name="WormBaseParasite"/>
        </authorList>
    </citation>
    <scope>IDENTIFICATION</scope>
</reference>
<proteinExistence type="predicted"/>
<sequence length="148" mass="16540">MQIFINSLDGTVQRFNVESDTTVGEIKKSLGVEESIISFGPKILDSDVATLESLEIPDEATLHVDFRLLGGGKKRKKKVYSTPKKPKHKRKKVKLAVLKYYKISDDGNIDRQRVECTSATCGGGVFMAKHQDRHYCGKCHATLIENKS</sequence>
<protein>
    <submittedName>
        <fullName evidence="2">40S ribosomal protein S27a</fullName>
    </submittedName>
</protein>
<name>A0AC35FPR2_9BILA</name>
<evidence type="ECO:0000313" key="1">
    <source>
        <dbReference type="Proteomes" id="UP000887580"/>
    </source>
</evidence>
<organism evidence="1 2">
    <name type="scientific">Panagrolaimus sp. PS1159</name>
    <dbReference type="NCBI Taxonomy" id="55785"/>
    <lineage>
        <taxon>Eukaryota</taxon>
        <taxon>Metazoa</taxon>
        <taxon>Ecdysozoa</taxon>
        <taxon>Nematoda</taxon>
        <taxon>Chromadorea</taxon>
        <taxon>Rhabditida</taxon>
        <taxon>Tylenchina</taxon>
        <taxon>Panagrolaimomorpha</taxon>
        <taxon>Panagrolaimoidea</taxon>
        <taxon>Panagrolaimidae</taxon>
        <taxon>Panagrolaimus</taxon>
    </lineage>
</organism>
<dbReference type="WBParaSite" id="PS1159_v2.g19645.t1">
    <property type="protein sequence ID" value="PS1159_v2.g19645.t1"/>
    <property type="gene ID" value="PS1159_v2.g19645"/>
</dbReference>
<dbReference type="Proteomes" id="UP000887580">
    <property type="component" value="Unplaced"/>
</dbReference>